<dbReference type="Gene3D" id="3.30.565.10">
    <property type="entry name" value="Histidine kinase-like ATPase, C-terminal domain"/>
    <property type="match status" value="1"/>
</dbReference>
<dbReference type="InterPro" id="IPR050267">
    <property type="entry name" value="Anti-sigma-factor_SerPK"/>
</dbReference>
<dbReference type="SUPFAM" id="SSF55874">
    <property type="entry name" value="ATPase domain of HSP90 chaperone/DNA topoisomerase II/histidine kinase"/>
    <property type="match status" value="1"/>
</dbReference>
<organism evidence="4 5">
    <name type="scientific">Streptomyces antibioticus</name>
    <dbReference type="NCBI Taxonomy" id="1890"/>
    <lineage>
        <taxon>Bacteria</taxon>
        <taxon>Bacillati</taxon>
        <taxon>Actinomycetota</taxon>
        <taxon>Actinomycetes</taxon>
        <taxon>Kitasatosporales</taxon>
        <taxon>Streptomycetaceae</taxon>
        <taxon>Streptomyces</taxon>
    </lineage>
</organism>
<name>A0AAE7CPH2_STRAT</name>
<feature type="domain" description="Histidine kinase/HSP90-like ATPase" evidence="3">
    <location>
        <begin position="9"/>
        <end position="110"/>
    </location>
</feature>
<keyword evidence="4" id="KW-0067">ATP-binding</keyword>
<dbReference type="Pfam" id="PF13581">
    <property type="entry name" value="HATPase_c_2"/>
    <property type="match status" value="1"/>
</dbReference>
<proteinExistence type="predicted"/>
<evidence type="ECO:0000259" key="3">
    <source>
        <dbReference type="Pfam" id="PF13581"/>
    </source>
</evidence>
<reference evidence="4 5" key="1">
    <citation type="submission" date="2020-03" db="EMBL/GenBank/DDBJ databases">
        <title>Is there a link between lipid content and antibiotic production in Streptomyces?</title>
        <authorList>
            <person name="David M."/>
            <person name="Lejeune C."/>
            <person name="Abreu S."/>
            <person name="Thibessard A."/>
            <person name="Leblond P."/>
            <person name="Chaminade P."/>
            <person name="Virolle M.-J."/>
        </authorList>
    </citation>
    <scope>NUCLEOTIDE SEQUENCE [LARGE SCALE GENOMIC DNA]</scope>
    <source>
        <strain evidence="4 5">DSM 41481</strain>
    </source>
</reference>
<dbReference type="GO" id="GO:0004674">
    <property type="term" value="F:protein serine/threonine kinase activity"/>
    <property type="evidence" value="ECO:0007669"/>
    <property type="project" value="UniProtKB-KW"/>
</dbReference>
<evidence type="ECO:0000256" key="1">
    <source>
        <dbReference type="ARBA" id="ARBA00022527"/>
    </source>
</evidence>
<dbReference type="PANTHER" id="PTHR35526:SF3">
    <property type="entry name" value="ANTI-SIGMA-F FACTOR RSBW"/>
    <property type="match status" value="1"/>
</dbReference>
<dbReference type="EMBL" id="CP050692">
    <property type="protein sequence ID" value="QIT48845.1"/>
    <property type="molecule type" value="Genomic_DNA"/>
</dbReference>
<evidence type="ECO:0000313" key="4">
    <source>
        <dbReference type="EMBL" id="QIT48845.1"/>
    </source>
</evidence>
<gene>
    <name evidence="4" type="ORF">HCX60_12435</name>
</gene>
<sequence>MTLTIGEHTPRHIRRIVRAFLTDWNMEHLTEAAELAATELTTNVFRHVPDRRCTFLLRKQRNGVRLEVTDAYTQLPAKPAESPPDAEGGRGLLLLTAMTDKWGVKPTPTGGKRVWCELTADQENQTSGSKVTVTNSPSCATTRSGC</sequence>
<evidence type="ECO:0000313" key="5">
    <source>
        <dbReference type="Proteomes" id="UP000502504"/>
    </source>
</evidence>
<accession>A0AAE7CPH2</accession>
<dbReference type="InterPro" id="IPR003594">
    <property type="entry name" value="HATPase_dom"/>
</dbReference>
<feature type="region of interest" description="Disordered" evidence="2">
    <location>
        <begin position="125"/>
        <end position="146"/>
    </location>
</feature>
<keyword evidence="1" id="KW-0808">Transferase</keyword>
<evidence type="ECO:0000256" key="2">
    <source>
        <dbReference type="SAM" id="MobiDB-lite"/>
    </source>
</evidence>
<protein>
    <submittedName>
        <fullName evidence="4">ATP-binding protein</fullName>
    </submittedName>
</protein>
<keyword evidence="1" id="KW-0723">Serine/threonine-protein kinase</keyword>
<dbReference type="InterPro" id="IPR036890">
    <property type="entry name" value="HATPase_C_sf"/>
</dbReference>
<dbReference type="CDD" id="cd16936">
    <property type="entry name" value="HATPase_RsbW-like"/>
    <property type="match status" value="1"/>
</dbReference>
<dbReference type="GO" id="GO:0005524">
    <property type="term" value="F:ATP binding"/>
    <property type="evidence" value="ECO:0007669"/>
    <property type="project" value="UniProtKB-KW"/>
</dbReference>
<dbReference type="AlphaFoldDB" id="A0AAE7CPH2"/>
<keyword evidence="1" id="KW-0418">Kinase</keyword>
<keyword evidence="4" id="KW-0547">Nucleotide-binding</keyword>
<dbReference type="Proteomes" id="UP000502504">
    <property type="component" value="Chromosome"/>
</dbReference>
<dbReference type="PANTHER" id="PTHR35526">
    <property type="entry name" value="ANTI-SIGMA-F FACTOR RSBW-RELATED"/>
    <property type="match status" value="1"/>
</dbReference>